<evidence type="ECO:0000313" key="2">
    <source>
        <dbReference type="Proteomes" id="UP000075243"/>
    </source>
</evidence>
<proteinExistence type="predicted"/>
<dbReference type="Proteomes" id="UP000075243">
    <property type="component" value="Chromosome 6"/>
</dbReference>
<dbReference type="Gramene" id="C.cajan_11668.t">
    <property type="protein sequence ID" value="C.cajan_11668.t.cds1"/>
    <property type="gene ID" value="C.cajan_11668"/>
</dbReference>
<accession>A0A151TFI5</accession>
<dbReference type="AlphaFoldDB" id="A0A151TFI5"/>
<feature type="non-terminal residue" evidence="1">
    <location>
        <position position="1"/>
    </location>
</feature>
<gene>
    <name evidence="1" type="ORF">KK1_012019</name>
</gene>
<evidence type="ECO:0008006" key="3">
    <source>
        <dbReference type="Google" id="ProtNLM"/>
    </source>
</evidence>
<name>A0A151TFI5_CAJCA</name>
<protein>
    <recommendedName>
        <fullName evidence="3">RNase H type-1 domain-containing protein</fullName>
    </recommendedName>
</protein>
<keyword evidence="2" id="KW-1185">Reference proteome</keyword>
<organism evidence="1 2">
    <name type="scientific">Cajanus cajan</name>
    <name type="common">Pigeon pea</name>
    <name type="synonym">Cajanus indicus</name>
    <dbReference type="NCBI Taxonomy" id="3821"/>
    <lineage>
        <taxon>Eukaryota</taxon>
        <taxon>Viridiplantae</taxon>
        <taxon>Streptophyta</taxon>
        <taxon>Embryophyta</taxon>
        <taxon>Tracheophyta</taxon>
        <taxon>Spermatophyta</taxon>
        <taxon>Magnoliopsida</taxon>
        <taxon>eudicotyledons</taxon>
        <taxon>Gunneridae</taxon>
        <taxon>Pentapetalae</taxon>
        <taxon>rosids</taxon>
        <taxon>fabids</taxon>
        <taxon>Fabales</taxon>
        <taxon>Fabaceae</taxon>
        <taxon>Papilionoideae</taxon>
        <taxon>50 kb inversion clade</taxon>
        <taxon>NPAAA clade</taxon>
        <taxon>indigoferoid/millettioid clade</taxon>
        <taxon>Phaseoleae</taxon>
        <taxon>Cajanus</taxon>
    </lineage>
</organism>
<evidence type="ECO:0000313" key="1">
    <source>
        <dbReference type="EMBL" id="KYP65756.1"/>
    </source>
</evidence>
<sequence length="62" mass="7192">VKLNVDKNWLDNSRVMEIGGVVRDVVGRWKERFVNSFKGGDPFCVKLFALEVGLHLRWEKGF</sequence>
<dbReference type="EMBL" id="CM003608">
    <property type="protein sequence ID" value="KYP65756.1"/>
    <property type="molecule type" value="Genomic_DNA"/>
</dbReference>
<reference evidence="1 2" key="1">
    <citation type="journal article" date="2012" name="Nat. Biotechnol.">
        <title>Draft genome sequence of pigeonpea (Cajanus cajan), an orphan legume crop of resource-poor farmers.</title>
        <authorList>
            <person name="Varshney R.K."/>
            <person name="Chen W."/>
            <person name="Li Y."/>
            <person name="Bharti A.K."/>
            <person name="Saxena R.K."/>
            <person name="Schlueter J.A."/>
            <person name="Donoghue M.T."/>
            <person name="Azam S."/>
            <person name="Fan G."/>
            <person name="Whaley A.M."/>
            <person name="Farmer A.D."/>
            <person name="Sheridan J."/>
            <person name="Iwata A."/>
            <person name="Tuteja R."/>
            <person name="Penmetsa R.V."/>
            <person name="Wu W."/>
            <person name="Upadhyaya H.D."/>
            <person name="Yang S.P."/>
            <person name="Shah T."/>
            <person name="Saxena K.B."/>
            <person name="Michael T."/>
            <person name="McCombie W.R."/>
            <person name="Yang B."/>
            <person name="Zhang G."/>
            <person name="Yang H."/>
            <person name="Wang J."/>
            <person name="Spillane C."/>
            <person name="Cook D.R."/>
            <person name="May G.D."/>
            <person name="Xu X."/>
            <person name="Jackson S.A."/>
        </authorList>
    </citation>
    <scope>NUCLEOTIDE SEQUENCE [LARGE SCALE GENOMIC DNA]</scope>
    <source>
        <strain evidence="2">cv. Asha</strain>
    </source>
</reference>